<gene>
    <name evidence="2" type="ORF">BISU_0114</name>
</gene>
<feature type="domain" description="Amidase" evidence="1">
    <location>
        <begin position="514"/>
        <end position="875"/>
    </location>
</feature>
<dbReference type="SUPFAM" id="SSF75304">
    <property type="entry name" value="Amidase signature (AS) enzymes"/>
    <property type="match status" value="1"/>
</dbReference>
<dbReference type="EMBL" id="JGZR01000006">
    <property type="protein sequence ID" value="KFJ03641.1"/>
    <property type="molecule type" value="Genomic_DNA"/>
</dbReference>
<dbReference type="GO" id="GO:0004040">
    <property type="term" value="F:amidase activity"/>
    <property type="evidence" value="ECO:0007669"/>
    <property type="project" value="UniProtKB-EC"/>
</dbReference>
<dbReference type="AlphaFoldDB" id="A0A087E790"/>
<dbReference type="Proteomes" id="UP000029055">
    <property type="component" value="Unassembled WGS sequence"/>
</dbReference>
<dbReference type="Pfam" id="PF11533">
    <property type="entry name" value="AtzH-like"/>
    <property type="match status" value="1"/>
</dbReference>
<dbReference type="InterPro" id="IPR004304">
    <property type="entry name" value="FmdA_AmdA"/>
</dbReference>
<dbReference type="InterPro" id="IPR024507">
    <property type="entry name" value="AtzH-like"/>
</dbReference>
<dbReference type="PANTHER" id="PTHR46310:SF7">
    <property type="entry name" value="AMIDASE 1"/>
    <property type="match status" value="1"/>
</dbReference>
<keyword evidence="2" id="KW-0378">Hydrolase</keyword>
<dbReference type="InterPro" id="IPR036928">
    <property type="entry name" value="AS_sf"/>
</dbReference>
<dbReference type="SUPFAM" id="SSF141130">
    <property type="entry name" value="Acetamidase/Formamidase-like"/>
    <property type="match status" value="1"/>
</dbReference>
<dbReference type="RefSeq" id="WP_024464408.1">
    <property type="nucleotide sequence ID" value="NZ_CP062939.1"/>
</dbReference>
<dbReference type="Pfam" id="PF01425">
    <property type="entry name" value="Amidase"/>
    <property type="match status" value="1"/>
</dbReference>
<protein>
    <submittedName>
        <fullName evidence="2">Aspartyl/glutamyl-tRNA(Asn/Gln) amidotransferase subunit A</fullName>
        <ecNumber evidence="2">3.5.1.4</ecNumber>
    </submittedName>
</protein>
<evidence type="ECO:0000313" key="2">
    <source>
        <dbReference type="EMBL" id="KFJ03641.1"/>
    </source>
</evidence>
<organism evidence="2 3">
    <name type="scientific">Bifidobacterium subtile</name>
    <dbReference type="NCBI Taxonomy" id="77635"/>
    <lineage>
        <taxon>Bacteria</taxon>
        <taxon>Bacillati</taxon>
        <taxon>Actinomycetota</taxon>
        <taxon>Actinomycetes</taxon>
        <taxon>Bifidobacteriales</taxon>
        <taxon>Bifidobacteriaceae</taxon>
        <taxon>Bifidobacterium</taxon>
    </lineage>
</organism>
<evidence type="ECO:0000313" key="3">
    <source>
        <dbReference type="Proteomes" id="UP000029055"/>
    </source>
</evidence>
<comment type="caution">
    <text evidence="2">The sequence shown here is derived from an EMBL/GenBank/DDBJ whole genome shotgun (WGS) entry which is preliminary data.</text>
</comment>
<dbReference type="STRING" id="77635.BISU_0114"/>
<keyword evidence="3" id="KW-1185">Reference proteome</keyword>
<dbReference type="eggNOG" id="COG2421">
    <property type="taxonomic scope" value="Bacteria"/>
</dbReference>
<dbReference type="InterPro" id="IPR023631">
    <property type="entry name" value="Amidase_dom"/>
</dbReference>
<sequence length="886" mass="93490">MTRILQPSTDVPQGANYISSVPEHVLWGRLPARHDAFIGSVAPGGDIVIDTVSHEGLLPDQGSDPVRYFGGCGVPREEVLDDAVAIVAANQRDAVHDGPHVVTGPIEVPGAHPGDLLAISVSRLDRRVPYGVISTRHARGVLANVEGFDGNYGQFCRANGDRAEFALDNGGKISFPMRPFLGIMGVTVDSDERPNSIPPAEYGGNIDLNELTEGATLFLPVQIEGAGLYIGDPHFAQGNGEVALTALEASLRAELHIDVVPAAERRELFGDNEKPFAYAHDRIIPMGMDEDIDVALRESVRNAIEIISHLFAVPEHQAYLLLSAAADFDVTQAVDLVAGAHGLIDTSLFKRSTGYEKATAFLAKFADHSLQDALEAYESALMSDDVATMSELFARDPDGVPVVRTDSAGMLAGHDAITAFRSKRGGAPSRTLTRRVSRMLGKDAAGVVSEFRKDAGGTVNQTQLWQRISGRWRIVDAHLTYPAPAIDARIWRVVGVPLVPPVVSKDDTASSSVVASPLQGMRVAVKDLFAVRGFAIGAGNPDYLAEAPIESANAPALQRLLEAGAAVQGIAQSDEFAYSLAGANVHYGTPPNPRAQGRISGGSTSGPASAVACGQVEIGLGTDTAGSIRIPASYQGLWGIRTTHDRVTREGVYPLSESFDTVGVLTRDGQTLALAAHALMPEADTVALDGSLAVCPALDECVQPDVQSAFTQFRTAASATLSTSPIAFTPQLLDDWLDIFATVRGFEAWRIDGAWVSKHWDSLAPEVAARFEHDSHITAEQYDAACQRLQEARAFIRAELGSRVLLIPSASSVAPLANPGADGLAAIEQARAQTLRLTGIAGVGGLPAVSVPCETADGLPCGACLVGPAGTDHALIALAAQLAEVH</sequence>
<dbReference type="Gene3D" id="3.90.1300.10">
    <property type="entry name" value="Amidase signature (AS) domain"/>
    <property type="match status" value="1"/>
</dbReference>
<dbReference type="EC" id="3.5.1.4" evidence="2"/>
<dbReference type="Gene3D" id="2.60.120.580">
    <property type="entry name" value="Acetamidase/Formamidase-like domains"/>
    <property type="match status" value="2"/>
</dbReference>
<proteinExistence type="predicted"/>
<accession>A0A087E790</accession>
<name>A0A087E790_9BIFI</name>
<dbReference type="GO" id="GO:0016740">
    <property type="term" value="F:transferase activity"/>
    <property type="evidence" value="ECO:0007669"/>
    <property type="project" value="UniProtKB-KW"/>
</dbReference>
<dbReference type="Gene3D" id="3.10.28.20">
    <property type="entry name" value="Acetamidase/Formamidase-like domains"/>
    <property type="match status" value="1"/>
</dbReference>
<dbReference type="InterPro" id="IPR032710">
    <property type="entry name" value="NTF2-like_dom_sf"/>
</dbReference>
<dbReference type="Pfam" id="PF03069">
    <property type="entry name" value="FmdA_AmdA"/>
    <property type="match status" value="1"/>
</dbReference>
<evidence type="ECO:0000259" key="1">
    <source>
        <dbReference type="Pfam" id="PF01425"/>
    </source>
</evidence>
<dbReference type="PANTHER" id="PTHR46310">
    <property type="entry name" value="AMIDASE 1"/>
    <property type="match status" value="1"/>
</dbReference>
<dbReference type="eggNOG" id="COG0154">
    <property type="taxonomic scope" value="Bacteria"/>
</dbReference>
<dbReference type="SUPFAM" id="SSF54427">
    <property type="entry name" value="NTF2-like"/>
    <property type="match status" value="1"/>
</dbReference>
<reference evidence="2 3" key="1">
    <citation type="submission" date="2014-03" db="EMBL/GenBank/DDBJ databases">
        <title>Genomics of Bifidobacteria.</title>
        <authorList>
            <person name="Ventura M."/>
            <person name="Milani C."/>
            <person name="Lugli G.A."/>
        </authorList>
    </citation>
    <scope>NUCLEOTIDE SEQUENCE [LARGE SCALE GENOMIC DNA]</scope>
    <source>
        <strain evidence="2 3">LMG 11597</strain>
    </source>
</reference>
<keyword evidence="2" id="KW-0808">Transferase</keyword>
<dbReference type="Gene3D" id="3.10.450.50">
    <property type="match status" value="1"/>
</dbReference>